<dbReference type="KEGG" id="pnd:Pla175_10480"/>
<sequence length="195" mass="18988" precursor="true">MKVTFIHKLAIALALGGMMIPQAALAAPAPVASHQAVVVSDVALRAGGVFVGQVVDAHGAPLAEAGVSVRFAGKEVVSCTTDARGVFAAQGLRSGQYDVVAGGGQVTYRLWDAGAAPPTANNGALIVTGDEIISGQCGGCDPCGCPPGGTGGGASGALGWMKSHPLLVAAGVAAAIAIPLALADDDDPVNTPGTP</sequence>
<evidence type="ECO:0000313" key="3">
    <source>
        <dbReference type="Proteomes" id="UP000317429"/>
    </source>
</evidence>
<dbReference type="SUPFAM" id="SSF49452">
    <property type="entry name" value="Starch-binding domain-like"/>
    <property type="match status" value="1"/>
</dbReference>
<evidence type="ECO:0000256" key="1">
    <source>
        <dbReference type="SAM" id="SignalP"/>
    </source>
</evidence>
<organism evidence="2 3">
    <name type="scientific">Pirellulimonas nuda</name>
    <dbReference type="NCBI Taxonomy" id="2528009"/>
    <lineage>
        <taxon>Bacteria</taxon>
        <taxon>Pseudomonadati</taxon>
        <taxon>Planctomycetota</taxon>
        <taxon>Planctomycetia</taxon>
        <taxon>Pirellulales</taxon>
        <taxon>Lacipirellulaceae</taxon>
        <taxon>Pirellulimonas</taxon>
    </lineage>
</organism>
<accession>A0A518D871</accession>
<feature type="chain" id="PRO_5021739567" description="Nickel uptake substrate-specific transmembrane region" evidence="1">
    <location>
        <begin position="27"/>
        <end position="195"/>
    </location>
</feature>
<dbReference type="Proteomes" id="UP000317429">
    <property type="component" value="Chromosome"/>
</dbReference>
<dbReference type="InterPro" id="IPR013784">
    <property type="entry name" value="Carb-bd-like_fold"/>
</dbReference>
<evidence type="ECO:0008006" key="4">
    <source>
        <dbReference type="Google" id="ProtNLM"/>
    </source>
</evidence>
<keyword evidence="3" id="KW-1185">Reference proteome</keyword>
<keyword evidence="1" id="KW-0732">Signal</keyword>
<dbReference type="AlphaFoldDB" id="A0A518D871"/>
<dbReference type="OrthoDB" id="284841at2"/>
<gene>
    <name evidence="2" type="ORF">Pla175_10480</name>
</gene>
<dbReference type="Pfam" id="PF13620">
    <property type="entry name" value="CarboxypepD_reg"/>
    <property type="match status" value="1"/>
</dbReference>
<dbReference type="EMBL" id="CP036291">
    <property type="protein sequence ID" value="QDU87682.1"/>
    <property type="molecule type" value="Genomic_DNA"/>
</dbReference>
<name>A0A518D871_9BACT</name>
<feature type="signal peptide" evidence="1">
    <location>
        <begin position="1"/>
        <end position="26"/>
    </location>
</feature>
<reference evidence="2 3" key="1">
    <citation type="submission" date="2019-02" db="EMBL/GenBank/DDBJ databases">
        <title>Deep-cultivation of Planctomycetes and their phenomic and genomic characterization uncovers novel biology.</title>
        <authorList>
            <person name="Wiegand S."/>
            <person name="Jogler M."/>
            <person name="Boedeker C."/>
            <person name="Pinto D."/>
            <person name="Vollmers J."/>
            <person name="Rivas-Marin E."/>
            <person name="Kohn T."/>
            <person name="Peeters S.H."/>
            <person name="Heuer A."/>
            <person name="Rast P."/>
            <person name="Oberbeckmann S."/>
            <person name="Bunk B."/>
            <person name="Jeske O."/>
            <person name="Meyerdierks A."/>
            <person name="Storesund J.E."/>
            <person name="Kallscheuer N."/>
            <person name="Luecker S."/>
            <person name="Lage O.M."/>
            <person name="Pohl T."/>
            <person name="Merkel B.J."/>
            <person name="Hornburger P."/>
            <person name="Mueller R.-W."/>
            <person name="Bruemmer F."/>
            <person name="Labrenz M."/>
            <person name="Spormann A.M."/>
            <person name="Op den Camp H."/>
            <person name="Overmann J."/>
            <person name="Amann R."/>
            <person name="Jetten M.S.M."/>
            <person name="Mascher T."/>
            <person name="Medema M.H."/>
            <person name="Devos D.P."/>
            <person name="Kaster A.-K."/>
            <person name="Ovreas L."/>
            <person name="Rohde M."/>
            <person name="Galperin M.Y."/>
            <person name="Jogler C."/>
        </authorList>
    </citation>
    <scope>NUCLEOTIDE SEQUENCE [LARGE SCALE GENOMIC DNA]</scope>
    <source>
        <strain evidence="2 3">Pla175</strain>
    </source>
</reference>
<dbReference type="RefSeq" id="WP_145281794.1">
    <property type="nucleotide sequence ID" value="NZ_CP036291.1"/>
</dbReference>
<dbReference type="Gene3D" id="2.60.40.10">
    <property type="entry name" value="Immunoglobulins"/>
    <property type="match status" value="1"/>
</dbReference>
<protein>
    <recommendedName>
        <fullName evidence="4">Nickel uptake substrate-specific transmembrane region</fullName>
    </recommendedName>
</protein>
<dbReference type="InterPro" id="IPR013783">
    <property type="entry name" value="Ig-like_fold"/>
</dbReference>
<dbReference type="GO" id="GO:0030246">
    <property type="term" value="F:carbohydrate binding"/>
    <property type="evidence" value="ECO:0007669"/>
    <property type="project" value="InterPro"/>
</dbReference>
<evidence type="ECO:0000313" key="2">
    <source>
        <dbReference type="EMBL" id="QDU87682.1"/>
    </source>
</evidence>
<proteinExistence type="predicted"/>